<dbReference type="Gene3D" id="3.40.50.12780">
    <property type="entry name" value="N-terminal domain of ligase-like"/>
    <property type="match status" value="1"/>
</dbReference>
<evidence type="ECO:0000313" key="2">
    <source>
        <dbReference type="EMBL" id="KOG33007.1"/>
    </source>
</evidence>
<feature type="non-terminal residue" evidence="2">
    <location>
        <position position="1"/>
    </location>
</feature>
<dbReference type="Pfam" id="PF00501">
    <property type="entry name" value="AMP-binding"/>
    <property type="match status" value="1"/>
</dbReference>
<dbReference type="PANTHER" id="PTHR45527:SF1">
    <property type="entry name" value="FATTY ACID SYNTHASE"/>
    <property type="match status" value="1"/>
</dbReference>
<dbReference type="Proteomes" id="UP000037020">
    <property type="component" value="Unassembled WGS sequence"/>
</dbReference>
<name>A0ABR5IR98_9ACTN</name>
<gene>
    <name evidence="2" type="ORF">ADK38_47885</name>
</gene>
<dbReference type="EMBL" id="LGUT01004815">
    <property type="protein sequence ID" value="KOG33007.1"/>
    <property type="molecule type" value="Genomic_DNA"/>
</dbReference>
<feature type="non-terminal residue" evidence="2">
    <location>
        <position position="101"/>
    </location>
</feature>
<dbReference type="PROSITE" id="PS00455">
    <property type="entry name" value="AMP_BINDING"/>
    <property type="match status" value="1"/>
</dbReference>
<proteinExistence type="predicted"/>
<comment type="caution">
    <text evidence="2">The sequence shown here is derived from an EMBL/GenBank/DDBJ whole genome shotgun (WGS) entry which is preliminary data.</text>
</comment>
<dbReference type="InterPro" id="IPR042099">
    <property type="entry name" value="ANL_N_sf"/>
</dbReference>
<dbReference type="PANTHER" id="PTHR45527">
    <property type="entry name" value="NONRIBOSOMAL PEPTIDE SYNTHETASE"/>
    <property type="match status" value="1"/>
</dbReference>
<dbReference type="InterPro" id="IPR020845">
    <property type="entry name" value="AMP-binding_CS"/>
</dbReference>
<reference evidence="2 3" key="1">
    <citation type="submission" date="2015-07" db="EMBL/GenBank/DDBJ databases">
        <authorList>
            <person name="Ju K.-S."/>
            <person name="Doroghazi J.R."/>
            <person name="Metcalf W.W."/>
        </authorList>
    </citation>
    <scope>NUCLEOTIDE SEQUENCE [LARGE SCALE GENOMIC DNA]</scope>
    <source>
        <strain evidence="2 3">NRRL B-3589</strain>
    </source>
</reference>
<accession>A0ABR5IR98</accession>
<dbReference type="InterPro" id="IPR000873">
    <property type="entry name" value="AMP-dep_synth/lig_dom"/>
</dbReference>
<feature type="domain" description="AMP-dependent synthetase/ligase" evidence="1">
    <location>
        <begin position="2"/>
        <end position="85"/>
    </location>
</feature>
<dbReference type="SUPFAM" id="SSF56801">
    <property type="entry name" value="Acetyl-CoA synthetase-like"/>
    <property type="match status" value="1"/>
</dbReference>
<sequence>MIADSGASVVLGLAGTLSGIPAGTAAVVELDRAAHDIDAEPSDAIQHILSSARLAYVIYTSGSTGQPKGAAVAHGGVANLAEAMRPVLGARAGVTALQFAS</sequence>
<protein>
    <recommendedName>
        <fullName evidence="1">AMP-dependent synthetase/ligase domain-containing protein</fullName>
    </recommendedName>
</protein>
<keyword evidence="3" id="KW-1185">Reference proteome</keyword>
<evidence type="ECO:0000313" key="3">
    <source>
        <dbReference type="Proteomes" id="UP000037020"/>
    </source>
</evidence>
<evidence type="ECO:0000259" key="1">
    <source>
        <dbReference type="Pfam" id="PF00501"/>
    </source>
</evidence>
<organism evidence="2 3">
    <name type="scientific">Streptomyces varsoviensis</name>
    <dbReference type="NCBI Taxonomy" id="67373"/>
    <lineage>
        <taxon>Bacteria</taxon>
        <taxon>Bacillati</taxon>
        <taxon>Actinomycetota</taxon>
        <taxon>Actinomycetes</taxon>
        <taxon>Kitasatosporales</taxon>
        <taxon>Streptomycetaceae</taxon>
        <taxon>Streptomyces</taxon>
    </lineage>
</organism>